<sequence length="51" mass="5630">MSHPVTHAKNANQHPGLILSEGKQIKCTLERKQADNSQAKQARQEHAAAQE</sequence>
<keyword evidence="3" id="KW-1185">Reference proteome</keyword>
<proteinExistence type="predicted"/>
<reference evidence="2 3" key="1">
    <citation type="submission" date="2014-04" db="EMBL/GenBank/DDBJ databases">
        <authorList>
            <consortium name="DOE Joint Genome Institute"/>
            <person name="Kuo A."/>
            <person name="Kohler A."/>
            <person name="Jargeat P."/>
            <person name="Nagy L.G."/>
            <person name="Floudas D."/>
            <person name="Copeland A."/>
            <person name="Barry K.W."/>
            <person name="Cichocki N."/>
            <person name="Veneault-Fourrey C."/>
            <person name="LaButti K."/>
            <person name="Lindquist E.A."/>
            <person name="Lipzen A."/>
            <person name="Lundell T."/>
            <person name="Morin E."/>
            <person name="Murat C."/>
            <person name="Sun H."/>
            <person name="Tunlid A."/>
            <person name="Henrissat B."/>
            <person name="Grigoriev I.V."/>
            <person name="Hibbett D.S."/>
            <person name="Martin F."/>
            <person name="Nordberg H.P."/>
            <person name="Cantor M.N."/>
            <person name="Hua S.X."/>
        </authorList>
    </citation>
    <scope>NUCLEOTIDE SEQUENCE [LARGE SCALE GENOMIC DNA]</scope>
    <source>
        <strain evidence="2 3">Ve08.2h10</strain>
    </source>
</reference>
<dbReference type="InParanoid" id="A0A0D0DDX9"/>
<name>A0A0D0DDX9_9AGAM</name>
<evidence type="ECO:0000313" key="3">
    <source>
        <dbReference type="Proteomes" id="UP000054538"/>
    </source>
</evidence>
<accession>A0A0D0DDX9</accession>
<evidence type="ECO:0000313" key="2">
    <source>
        <dbReference type="EMBL" id="KIK88113.1"/>
    </source>
</evidence>
<evidence type="ECO:0000256" key="1">
    <source>
        <dbReference type="SAM" id="MobiDB-lite"/>
    </source>
</evidence>
<dbReference type="AlphaFoldDB" id="A0A0D0DDX9"/>
<protein>
    <submittedName>
        <fullName evidence="2">Uncharacterized protein</fullName>
    </submittedName>
</protein>
<feature type="region of interest" description="Disordered" evidence="1">
    <location>
        <begin position="1"/>
        <end position="51"/>
    </location>
</feature>
<dbReference type="Proteomes" id="UP000054538">
    <property type="component" value="Unassembled WGS sequence"/>
</dbReference>
<dbReference type="OrthoDB" id="2693234at2759"/>
<organism evidence="2 3">
    <name type="scientific">Paxillus rubicundulus Ve08.2h10</name>
    <dbReference type="NCBI Taxonomy" id="930991"/>
    <lineage>
        <taxon>Eukaryota</taxon>
        <taxon>Fungi</taxon>
        <taxon>Dikarya</taxon>
        <taxon>Basidiomycota</taxon>
        <taxon>Agaricomycotina</taxon>
        <taxon>Agaricomycetes</taxon>
        <taxon>Agaricomycetidae</taxon>
        <taxon>Boletales</taxon>
        <taxon>Paxilineae</taxon>
        <taxon>Paxillaceae</taxon>
        <taxon>Paxillus</taxon>
    </lineage>
</organism>
<reference evidence="3" key="2">
    <citation type="submission" date="2015-01" db="EMBL/GenBank/DDBJ databases">
        <title>Evolutionary Origins and Diversification of the Mycorrhizal Mutualists.</title>
        <authorList>
            <consortium name="DOE Joint Genome Institute"/>
            <consortium name="Mycorrhizal Genomics Consortium"/>
            <person name="Kohler A."/>
            <person name="Kuo A."/>
            <person name="Nagy L.G."/>
            <person name="Floudas D."/>
            <person name="Copeland A."/>
            <person name="Barry K.W."/>
            <person name="Cichocki N."/>
            <person name="Veneault-Fourrey C."/>
            <person name="LaButti K."/>
            <person name="Lindquist E.A."/>
            <person name="Lipzen A."/>
            <person name="Lundell T."/>
            <person name="Morin E."/>
            <person name="Murat C."/>
            <person name="Riley R."/>
            <person name="Ohm R."/>
            <person name="Sun H."/>
            <person name="Tunlid A."/>
            <person name="Henrissat B."/>
            <person name="Grigoriev I.V."/>
            <person name="Hibbett D.S."/>
            <person name="Martin F."/>
        </authorList>
    </citation>
    <scope>NUCLEOTIDE SEQUENCE [LARGE SCALE GENOMIC DNA]</scope>
    <source>
        <strain evidence="3">Ve08.2h10</strain>
    </source>
</reference>
<dbReference type="HOGENOM" id="CLU_3107095_0_0_1"/>
<gene>
    <name evidence="2" type="ORF">PAXRUDRAFT_152302</name>
</gene>
<dbReference type="EMBL" id="KN825538">
    <property type="protein sequence ID" value="KIK88113.1"/>
    <property type="molecule type" value="Genomic_DNA"/>
</dbReference>
<feature type="compositionally biased region" description="Basic and acidic residues" evidence="1">
    <location>
        <begin position="42"/>
        <end position="51"/>
    </location>
</feature>